<comment type="caution">
    <text evidence="1">The sequence shown here is derived from an EMBL/GenBank/DDBJ whole genome shotgun (WGS) entry which is preliminary data.</text>
</comment>
<gene>
    <name evidence="1" type="ORF">ACFSOX_15745</name>
</gene>
<evidence type="ECO:0000313" key="2">
    <source>
        <dbReference type="Proteomes" id="UP001597314"/>
    </source>
</evidence>
<reference evidence="2" key="1">
    <citation type="journal article" date="2019" name="Int. J. Syst. Evol. Microbiol.">
        <title>The Global Catalogue of Microorganisms (GCM) 10K type strain sequencing project: providing services to taxonomists for standard genome sequencing and annotation.</title>
        <authorList>
            <consortium name="The Broad Institute Genomics Platform"/>
            <consortium name="The Broad Institute Genome Sequencing Center for Infectious Disease"/>
            <person name="Wu L."/>
            <person name="Ma J."/>
        </authorList>
    </citation>
    <scope>NUCLEOTIDE SEQUENCE [LARGE SCALE GENOMIC DNA]</scope>
    <source>
        <strain evidence="2">CGMCC 1.6774</strain>
    </source>
</reference>
<dbReference type="RefSeq" id="WP_378478764.1">
    <property type="nucleotide sequence ID" value="NZ_JBHUIW010000018.1"/>
</dbReference>
<name>A0ABW5AKY6_9BRAD</name>
<dbReference type="Proteomes" id="UP001597314">
    <property type="component" value="Unassembled WGS sequence"/>
</dbReference>
<accession>A0ABW5AKY6</accession>
<organism evidence="1 2">
    <name type="scientific">Rhodoplanes azumiensis</name>
    <dbReference type="NCBI Taxonomy" id="1897628"/>
    <lineage>
        <taxon>Bacteria</taxon>
        <taxon>Pseudomonadati</taxon>
        <taxon>Pseudomonadota</taxon>
        <taxon>Alphaproteobacteria</taxon>
        <taxon>Hyphomicrobiales</taxon>
        <taxon>Nitrobacteraceae</taxon>
        <taxon>Rhodoplanes</taxon>
    </lineage>
</organism>
<evidence type="ECO:0000313" key="1">
    <source>
        <dbReference type="EMBL" id="MFD2183609.1"/>
    </source>
</evidence>
<sequence>MPGILVLKNNALVIPKGGFQISLYGESTIQVHIEYDVCPTWLEISAKHLNEAKTYYNKAINIDSFKDKRKAENIEFSFRASMQAIIATTIAFDALYSNLRARMILPVELLTSWKKNGTARYATVSEIIRRALNLGNDCSQSLREQLKEFYRFRDAAVHPRGTSTPPVLFAEIDALVEQRYVEFRYDNAHQAVKAATQIVHDLANKGKPANRELDHYIASLSPRIELLRKDCGLFEEPAT</sequence>
<dbReference type="EMBL" id="JBHUIW010000018">
    <property type="protein sequence ID" value="MFD2183609.1"/>
    <property type="molecule type" value="Genomic_DNA"/>
</dbReference>
<proteinExistence type="predicted"/>
<keyword evidence="2" id="KW-1185">Reference proteome</keyword>
<evidence type="ECO:0008006" key="3">
    <source>
        <dbReference type="Google" id="ProtNLM"/>
    </source>
</evidence>
<protein>
    <recommendedName>
        <fullName evidence="3">Apea-like HEPN domain-containing protein</fullName>
    </recommendedName>
</protein>